<name>A0A0D2JR29_9EURO</name>
<dbReference type="GeneID" id="27714276"/>
<protein>
    <submittedName>
        <fullName evidence="2">Uncharacterized protein</fullName>
    </submittedName>
</protein>
<feature type="compositionally biased region" description="Basic and acidic residues" evidence="1">
    <location>
        <begin position="45"/>
        <end position="119"/>
    </location>
</feature>
<evidence type="ECO:0000256" key="1">
    <source>
        <dbReference type="SAM" id="MobiDB-lite"/>
    </source>
</evidence>
<reference evidence="2 3" key="1">
    <citation type="submission" date="2015-01" db="EMBL/GenBank/DDBJ databases">
        <title>The Genome Sequence of Fonsecaea multimorphosa CBS 102226.</title>
        <authorList>
            <consortium name="The Broad Institute Genomics Platform"/>
            <person name="Cuomo C."/>
            <person name="de Hoog S."/>
            <person name="Gorbushina A."/>
            <person name="Stielow B."/>
            <person name="Teixiera M."/>
            <person name="Abouelleil A."/>
            <person name="Chapman S.B."/>
            <person name="Priest M."/>
            <person name="Young S.K."/>
            <person name="Wortman J."/>
            <person name="Nusbaum C."/>
            <person name="Birren B."/>
        </authorList>
    </citation>
    <scope>NUCLEOTIDE SEQUENCE [LARGE SCALE GENOMIC DNA]</scope>
    <source>
        <strain evidence="2 3">CBS 102226</strain>
    </source>
</reference>
<accession>A0A0D2JR29</accession>
<dbReference type="Proteomes" id="UP000053411">
    <property type="component" value="Unassembled WGS sequence"/>
</dbReference>
<organism evidence="2 3">
    <name type="scientific">Fonsecaea multimorphosa CBS 102226</name>
    <dbReference type="NCBI Taxonomy" id="1442371"/>
    <lineage>
        <taxon>Eukaryota</taxon>
        <taxon>Fungi</taxon>
        <taxon>Dikarya</taxon>
        <taxon>Ascomycota</taxon>
        <taxon>Pezizomycotina</taxon>
        <taxon>Eurotiomycetes</taxon>
        <taxon>Chaetothyriomycetidae</taxon>
        <taxon>Chaetothyriales</taxon>
        <taxon>Herpotrichiellaceae</taxon>
        <taxon>Fonsecaea</taxon>
    </lineage>
</organism>
<sequence>MPDECRDKLVGMGINVIRRGSKTPGQEAATKICEQLFKAYAQCQQEKRNQREREDEEENMRIRNNEAKRLERRSREDRSRAKARENEDLASRLEREQEDQLRRQTREREDQARRCKREREDRVILQQREEEDLKNLETTLNLGREKDLKRRRQDREEYERLIVNKRLRLEELSGRMEGAANNAFRGVLPKARIPKQPPDGNPANRPKHLHKEQARNADAGSSMKRG</sequence>
<evidence type="ECO:0000313" key="3">
    <source>
        <dbReference type="Proteomes" id="UP000053411"/>
    </source>
</evidence>
<dbReference type="VEuPathDB" id="FungiDB:Z520_08530"/>
<evidence type="ECO:0000313" key="2">
    <source>
        <dbReference type="EMBL" id="KIX95822.1"/>
    </source>
</evidence>
<dbReference type="EMBL" id="KN848080">
    <property type="protein sequence ID" value="KIX95822.1"/>
    <property type="molecule type" value="Genomic_DNA"/>
</dbReference>
<dbReference type="RefSeq" id="XP_016629945.1">
    <property type="nucleotide sequence ID" value="XM_016779026.1"/>
</dbReference>
<proteinExistence type="predicted"/>
<gene>
    <name evidence="2" type="ORF">Z520_08530</name>
</gene>
<feature type="region of interest" description="Disordered" evidence="1">
    <location>
        <begin position="186"/>
        <end position="226"/>
    </location>
</feature>
<dbReference type="AlphaFoldDB" id="A0A0D2JR29"/>
<keyword evidence="3" id="KW-1185">Reference proteome</keyword>
<feature type="region of interest" description="Disordered" evidence="1">
    <location>
        <begin position="44"/>
        <end position="119"/>
    </location>
</feature>